<evidence type="ECO:0000313" key="3">
    <source>
        <dbReference type="Proteomes" id="UP000001861"/>
    </source>
</evidence>
<feature type="compositionally biased region" description="Polar residues" evidence="1">
    <location>
        <begin position="673"/>
        <end position="683"/>
    </location>
</feature>
<comment type="caution">
    <text evidence="2">The sequence shown here is derived from an EMBL/GenBank/DDBJ whole genome shotgun (WGS) entry which is preliminary data.</text>
</comment>
<dbReference type="VEuPathDB" id="FungiDB:CC1G_02773"/>
<feature type="compositionally biased region" description="Basic and acidic residues" evidence="1">
    <location>
        <begin position="661"/>
        <end position="670"/>
    </location>
</feature>
<feature type="compositionally biased region" description="Low complexity" evidence="1">
    <location>
        <begin position="537"/>
        <end position="553"/>
    </location>
</feature>
<dbReference type="AlphaFoldDB" id="A8N003"/>
<dbReference type="KEGG" id="cci:CC1G_02773"/>
<feature type="compositionally biased region" description="Low complexity" evidence="1">
    <location>
        <begin position="629"/>
        <end position="638"/>
    </location>
</feature>
<evidence type="ECO:0000313" key="2">
    <source>
        <dbReference type="EMBL" id="EAU93543.2"/>
    </source>
</evidence>
<gene>
    <name evidence="2" type="ORF">CC1G_02773</name>
</gene>
<feature type="compositionally biased region" description="Low complexity" evidence="1">
    <location>
        <begin position="579"/>
        <end position="605"/>
    </location>
</feature>
<organism evidence="2 3">
    <name type="scientific">Coprinopsis cinerea (strain Okayama-7 / 130 / ATCC MYA-4618 / FGSC 9003)</name>
    <name type="common">Inky cap fungus</name>
    <name type="synonym">Hormographiella aspergillata</name>
    <dbReference type="NCBI Taxonomy" id="240176"/>
    <lineage>
        <taxon>Eukaryota</taxon>
        <taxon>Fungi</taxon>
        <taxon>Dikarya</taxon>
        <taxon>Basidiomycota</taxon>
        <taxon>Agaricomycotina</taxon>
        <taxon>Agaricomycetes</taxon>
        <taxon>Agaricomycetidae</taxon>
        <taxon>Agaricales</taxon>
        <taxon>Agaricineae</taxon>
        <taxon>Psathyrellaceae</taxon>
        <taxon>Coprinopsis</taxon>
    </lineage>
</organism>
<dbReference type="Proteomes" id="UP000001861">
    <property type="component" value="Unassembled WGS sequence"/>
</dbReference>
<dbReference type="InParanoid" id="A8N003"/>
<dbReference type="EMBL" id="AACS02000001">
    <property type="protein sequence ID" value="EAU93543.2"/>
    <property type="molecule type" value="Genomic_DNA"/>
</dbReference>
<evidence type="ECO:0000256" key="1">
    <source>
        <dbReference type="SAM" id="MobiDB-lite"/>
    </source>
</evidence>
<proteinExistence type="predicted"/>
<feature type="compositionally biased region" description="Basic residues" evidence="1">
    <location>
        <begin position="704"/>
        <end position="720"/>
    </location>
</feature>
<sequence>MSSTSHSNASLPQGSPADPASSVVFTFMPSQVAFMREALEEYRELTGAGLKADFSANISATLLQEIHEVSGVKPSDRRKALLEQAVAQWFEENGKVDIRKPKRVWAFRWTARRVFGSIHSRIVKFVAKLLLDKKPIPDLRKLYDTEEDFLAREGDNGLDSDDEGEESNLGESGDDLGDVEDEGVEGTPKRKGRKRKRKGKGQWKGRMVGAAPKTPNYFVTYQDAITLFWEVLTPEEIEKYERICLEWREIGPPRSEQRKAASKHLHRRCYEFAEAILRDFGAVVYFWLGYEDAQKIRRAYDLECKLGVAGVPDFQHSCQEIMKESGLGLEWGKHVDNLLTSLYGETGKEMAQPPQPRRRFGKPIIEMEVDEDGYPILPSLNSRPGHRQHQLWLGEVLRSFFARHWALAQSGKVLPPTTCQGPSVQWTGIRAVWEECMHEDMLPGTLRSSFQEPSDASLAMKEAIYHALYNRQQDPSVKKTFEFKALPVKVKNVWRTRSIAERVQSPAQPHSPVPAQRQKRANRVFSVPRRNPGQEAPSTDTSSTPTSSPSSTETSDEQSTETSTDDEHPSHSSERPPGDTASTPTSDEETPTSSEGSTSSDTESPIPEKLYFPSRQDLNPEQELPPPASSSSSDSEPPILKRLRLEVPPVDEAALKTPRMTRSERARLDADQQMLTRSSNQPTSSASRGVGRGRGQATSSSRTRNGRGRGRATARRGAKR</sequence>
<accession>A8N003</accession>
<feature type="compositionally biased region" description="Basic and acidic residues" evidence="1">
    <location>
        <begin position="565"/>
        <end position="577"/>
    </location>
</feature>
<feature type="region of interest" description="Disordered" evidence="1">
    <location>
        <begin position="152"/>
        <end position="206"/>
    </location>
</feature>
<name>A8N003_COPC7</name>
<dbReference type="HOGENOM" id="CLU_380346_0_0_1"/>
<feature type="compositionally biased region" description="Acidic residues" evidence="1">
    <location>
        <begin position="156"/>
        <end position="184"/>
    </location>
</feature>
<protein>
    <submittedName>
        <fullName evidence="2">Uncharacterized protein</fullName>
    </submittedName>
</protein>
<dbReference type="OMA" id="HGRCIRM"/>
<reference evidence="2 3" key="1">
    <citation type="journal article" date="2010" name="Proc. Natl. Acad. Sci. U.S.A.">
        <title>Insights into evolution of multicellular fungi from the assembled chromosomes of the mushroom Coprinopsis cinerea (Coprinus cinereus).</title>
        <authorList>
            <person name="Stajich J.E."/>
            <person name="Wilke S.K."/>
            <person name="Ahren D."/>
            <person name="Au C.H."/>
            <person name="Birren B.W."/>
            <person name="Borodovsky M."/>
            <person name="Burns C."/>
            <person name="Canback B."/>
            <person name="Casselton L.A."/>
            <person name="Cheng C.K."/>
            <person name="Deng J."/>
            <person name="Dietrich F.S."/>
            <person name="Fargo D.C."/>
            <person name="Farman M.L."/>
            <person name="Gathman A.C."/>
            <person name="Goldberg J."/>
            <person name="Guigo R."/>
            <person name="Hoegger P.J."/>
            <person name="Hooker J.B."/>
            <person name="Huggins A."/>
            <person name="James T.Y."/>
            <person name="Kamada T."/>
            <person name="Kilaru S."/>
            <person name="Kodira C."/>
            <person name="Kues U."/>
            <person name="Kupfer D."/>
            <person name="Kwan H.S."/>
            <person name="Lomsadze A."/>
            <person name="Li W."/>
            <person name="Lilly W.W."/>
            <person name="Ma L.J."/>
            <person name="Mackey A.J."/>
            <person name="Manning G."/>
            <person name="Martin F."/>
            <person name="Muraguchi H."/>
            <person name="Natvig D.O."/>
            <person name="Palmerini H."/>
            <person name="Ramesh M.A."/>
            <person name="Rehmeyer C.J."/>
            <person name="Roe B.A."/>
            <person name="Shenoy N."/>
            <person name="Stanke M."/>
            <person name="Ter-Hovhannisyan V."/>
            <person name="Tunlid A."/>
            <person name="Velagapudi R."/>
            <person name="Vision T.J."/>
            <person name="Zeng Q."/>
            <person name="Zolan M.E."/>
            <person name="Pukkila P.J."/>
        </authorList>
    </citation>
    <scope>NUCLEOTIDE SEQUENCE [LARGE SCALE GENOMIC DNA]</scope>
    <source>
        <strain evidence="3">Okayama-7 / 130 / ATCC MYA-4618 / FGSC 9003</strain>
    </source>
</reference>
<keyword evidence="3" id="KW-1185">Reference proteome</keyword>
<dbReference type="STRING" id="240176.A8N003"/>
<dbReference type="GeneID" id="6004604"/>
<feature type="compositionally biased region" description="Basic residues" evidence="1">
    <location>
        <begin position="189"/>
        <end position="203"/>
    </location>
</feature>
<dbReference type="OrthoDB" id="2947796at2759"/>
<feature type="compositionally biased region" description="Low complexity" evidence="1">
    <location>
        <begin position="684"/>
        <end position="703"/>
    </location>
</feature>
<feature type="region of interest" description="Disordered" evidence="1">
    <location>
        <begin position="501"/>
        <end position="720"/>
    </location>
</feature>
<dbReference type="RefSeq" id="XP_001828192.2">
    <property type="nucleotide sequence ID" value="XM_001828140.2"/>
</dbReference>